<reference evidence="2 3" key="1">
    <citation type="submission" date="2024-06" db="EMBL/GenBank/DDBJ databases">
        <title>The Natural Products Discovery Center: Release of the First 8490 Sequenced Strains for Exploring Actinobacteria Biosynthetic Diversity.</title>
        <authorList>
            <person name="Kalkreuter E."/>
            <person name="Kautsar S.A."/>
            <person name="Yang D."/>
            <person name="Bader C.D."/>
            <person name="Teijaro C.N."/>
            <person name="Fluegel L."/>
            <person name="Davis C.M."/>
            <person name="Simpson J.R."/>
            <person name="Lauterbach L."/>
            <person name="Steele A.D."/>
            <person name="Gui C."/>
            <person name="Meng S."/>
            <person name="Li G."/>
            <person name="Viehrig K."/>
            <person name="Ye F."/>
            <person name="Su P."/>
            <person name="Kiefer A.F."/>
            <person name="Nichols A."/>
            <person name="Cepeda A.J."/>
            <person name="Yan W."/>
            <person name="Fan B."/>
            <person name="Jiang Y."/>
            <person name="Adhikari A."/>
            <person name="Zheng C.-J."/>
            <person name="Schuster L."/>
            <person name="Cowan T.M."/>
            <person name="Smanski M.J."/>
            <person name="Chevrette M.G."/>
            <person name="De Carvalho L.P.S."/>
            <person name="Shen B."/>
        </authorList>
    </citation>
    <scope>NUCLEOTIDE SEQUENCE [LARGE SCALE GENOMIC DNA]</scope>
    <source>
        <strain evidence="2 3">NPDC048117</strain>
    </source>
</reference>
<evidence type="ECO:0000313" key="2">
    <source>
        <dbReference type="EMBL" id="MEU9576186.1"/>
    </source>
</evidence>
<name>A0ABV3EJ07_9ACTN</name>
<comment type="caution">
    <text evidence="2">The sequence shown here is derived from an EMBL/GenBank/DDBJ whole genome shotgun (WGS) entry which is preliminary data.</text>
</comment>
<organism evidence="2 3">
    <name type="scientific">Streptomyces chilikensis</name>
    <dbReference type="NCBI Taxonomy" id="1194079"/>
    <lineage>
        <taxon>Bacteria</taxon>
        <taxon>Bacillati</taxon>
        <taxon>Actinomycetota</taxon>
        <taxon>Actinomycetes</taxon>
        <taxon>Kitasatosporales</taxon>
        <taxon>Streptomycetaceae</taxon>
        <taxon>Streptomyces</taxon>
    </lineage>
</organism>
<dbReference type="EMBL" id="JBEZNA010000003">
    <property type="protein sequence ID" value="MEU9576186.1"/>
    <property type="molecule type" value="Genomic_DNA"/>
</dbReference>
<evidence type="ECO:0000256" key="1">
    <source>
        <dbReference type="SAM" id="MobiDB-lite"/>
    </source>
</evidence>
<gene>
    <name evidence="2" type="ORF">AB0D95_02675</name>
</gene>
<keyword evidence="3" id="KW-1185">Reference proteome</keyword>
<dbReference type="Proteomes" id="UP001551584">
    <property type="component" value="Unassembled WGS sequence"/>
</dbReference>
<proteinExistence type="predicted"/>
<protein>
    <submittedName>
        <fullName evidence="2">Uncharacterized protein</fullName>
    </submittedName>
</protein>
<feature type="region of interest" description="Disordered" evidence="1">
    <location>
        <begin position="1"/>
        <end position="35"/>
    </location>
</feature>
<evidence type="ECO:0000313" key="3">
    <source>
        <dbReference type="Proteomes" id="UP001551584"/>
    </source>
</evidence>
<dbReference type="RefSeq" id="WP_359268237.1">
    <property type="nucleotide sequence ID" value="NZ_JBEZNA010000003.1"/>
</dbReference>
<accession>A0ABV3EJ07</accession>
<sequence length="67" mass="6936">MTGTQDPSPGDADDVERHPCPRCDVQSGSPRRSRGGAVAGAYLVALVRSGAVFENVVLIEPEEAVAA</sequence>